<dbReference type="Proteomes" id="UP000309033">
    <property type="component" value="Unassembled WGS sequence"/>
</dbReference>
<dbReference type="GO" id="GO:0006633">
    <property type="term" value="P:fatty acid biosynthetic process"/>
    <property type="evidence" value="ECO:0007669"/>
    <property type="project" value="InterPro"/>
</dbReference>
<feature type="domain" description="Beta-ketoacyl-[acyl-carrier-protein] synthase III C-terminal" evidence="3">
    <location>
        <begin position="265"/>
        <end position="350"/>
    </location>
</feature>
<dbReference type="InterPro" id="IPR013751">
    <property type="entry name" value="ACP_syn_III_N"/>
</dbReference>
<evidence type="ECO:0000259" key="3">
    <source>
        <dbReference type="Pfam" id="PF08541"/>
    </source>
</evidence>
<dbReference type="GO" id="GO:0044550">
    <property type="term" value="P:secondary metabolite biosynthetic process"/>
    <property type="evidence" value="ECO:0007669"/>
    <property type="project" value="TreeGrafter"/>
</dbReference>
<evidence type="ECO:0000256" key="2">
    <source>
        <dbReference type="ARBA" id="ARBA00023315"/>
    </source>
</evidence>
<dbReference type="InterPro" id="IPR016039">
    <property type="entry name" value="Thiolase-like"/>
</dbReference>
<evidence type="ECO:0000313" key="6">
    <source>
        <dbReference type="Proteomes" id="UP000309033"/>
    </source>
</evidence>
<dbReference type="Pfam" id="PF08541">
    <property type="entry name" value="ACP_syn_III_C"/>
    <property type="match status" value="1"/>
</dbReference>
<dbReference type="SUPFAM" id="SSF53901">
    <property type="entry name" value="Thiolase-like"/>
    <property type="match status" value="1"/>
</dbReference>
<evidence type="ECO:0000259" key="4">
    <source>
        <dbReference type="Pfam" id="PF08545"/>
    </source>
</evidence>
<proteinExistence type="predicted"/>
<dbReference type="Pfam" id="PF08545">
    <property type="entry name" value="ACP_syn_III"/>
    <property type="match status" value="1"/>
</dbReference>
<dbReference type="Gene3D" id="3.40.47.10">
    <property type="match status" value="1"/>
</dbReference>
<sequence>MTDRRQHVQRTFRLDEAPAIAGAATPLTRPVGIGATGLYVPEQVVTNDDLAETLDTSDEWITSRIGIRQRRFLTEGMATSDMGIAAARQALDRSGVDAGDLDVVIVATFTPDQPLPSTALIVAEALGARRALPLDLSQSACAGGIHAILLAAHLLQNDAFRNILVIGADAGSRLTDPLDRGTRVFFGDAAGAALLRPTASGFGLLSWHTGSALSYEVQIPAGGSRRPTSPETVDERGQFLKMNGRAVWDMATGQLPGSIRQAALRAGVGLEDVRHFLLHQANQNIINETVSSLGISADRVPTTVGRLGNTGAASMFTVLHEAMENTVRHGDLMIMAGIGAGFLWGSVCLRHFGPDPSGDAWG</sequence>
<dbReference type="GO" id="GO:0004315">
    <property type="term" value="F:3-oxoacyl-[acyl-carrier-protein] synthase activity"/>
    <property type="evidence" value="ECO:0007669"/>
    <property type="project" value="InterPro"/>
</dbReference>
<dbReference type="CDD" id="cd00830">
    <property type="entry name" value="KAS_III"/>
    <property type="match status" value="1"/>
</dbReference>
<dbReference type="EMBL" id="VANP01000012">
    <property type="protein sequence ID" value="TLP54764.1"/>
    <property type="molecule type" value="Genomic_DNA"/>
</dbReference>
<organism evidence="5 6">
    <name type="scientific">Microbispora triticiradicis</name>
    <dbReference type="NCBI Taxonomy" id="2200763"/>
    <lineage>
        <taxon>Bacteria</taxon>
        <taxon>Bacillati</taxon>
        <taxon>Actinomycetota</taxon>
        <taxon>Actinomycetes</taxon>
        <taxon>Streptosporangiales</taxon>
        <taxon>Streptosporangiaceae</taxon>
        <taxon>Microbispora</taxon>
    </lineage>
</organism>
<reference evidence="5" key="1">
    <citation type="submission" date="2019-05" db="EMBL/GenBank/DDBJ databases">
        <title>Isolation, diversity and antifungal activity of Actinobacteria from wheat.</title>
        <authorList>
            <person name="Yu B."/>
        </authorList>
    </citation>
    <scope>NUCLEOTIDE SEQUENCE [LARGE SCALE GENOMIC DNA]</scope>
    <source>
        <strain evidence="5">NEAU-HEGS1-5</strain>
    </source>
</reference>
<keyword evidence="2 5" id="KW-0012">Acyltransferase</keyword>
<dbReference type="PANTHER" id="PTHR34069">
    <property type="entry name" value="3-OXOACYL-[ACYL-CARRIER-PROTEIN] SYNTHASE 3"/>
    <property type="match status" value="1"/>
</dbReference>
<evidence type="ECO:0000256" key="1">
    <source>
        <dbReference type="ARBA" id="ARBA00022679"/>
    </source>
</evidence>
<gene>
    <name evidence="5" type="ORF">FED44_26755</name>
</gene>
<name>A0A5R8YNC5_9ACTN</name>
<keyword evidence="1 5" id="KW-0808">Transferase</keyword>
<dbReference type="GO" id="GO:0033818">
    <property type="term" value="F:beta-ketoacyl-acyl-carrier-protein synthase III activity"/>
    <property type="evidence" value="ECO:0007669"/>
    <property type="project" value="UniProtKB-EC"/>
</dbReference>
<feature type="domain" description="Beta-ketoacyl-[acyl-carrier-protein] synthase III N-terminal" evidence="4">
    <location>
        <begin position="138"/>
        <end position="211"/>
    </location>
</feature>
<protein>
    <submittedName>
        <fullName evidence="5">Beta-ketoacyl-ACP synthase 3</fullName>
        <ecNumber evidence="5">2.3.1.180</ecNumber>
    </submittedName>
</protein>
<dbReference type="NCBIfam" id="NF006829">
    <property type="entry name" value="PRK09352.1"/>
    <property type="match status" value="1"/>
</dbReference>
<dbReference type="PANTHER" id="PTHR34069:SF2">
    <property type="entry name" value="BETA-KETOACYL-[ACYL-CARRIER-PROTEIN] SYNTHASE III"/>
    <property type="match status" value="1"/>
</dbReference>
<accession>A0A5R8YNC5</accession>
<dbReference type="AlphaFoldDB" id="A0A5R8YNC5"/>
<keyword evidence="6" id="KW-1185">Reference proteome</keyword>
<evidence type="ECO:0000313" key="5">
    <source>
        <dbReference type="EMBL" id="TLP54764.1"/>
    </source>
</evidence>
<comment type="caution">
    <text evidence="5">The sequence shown here is derived from an EMBL/GenBank/DDBJ whole genome shotgun (WGS) entry which is preliminary data.</text>
</comment>
<dbReference type="InterPro" id="IPR013747">
    <property type="entry name" value="ACP_syn_III_C"/>
</dbReference>
<dbReference type="OrthoDB" id="9815506at2"/>
<dbReference type="EC" id="2.3.1.180" evidence="5"/>